<gene>
    <name evidence="5" type="primary">pnbA</name>
    <name evidence="5" type="ORF">PCA20602_01292</name>
</gene>
<name>A0ABY6VU36_9BURK</name>
<comment type="similarity">
    <text evidence="1 3">Belongs to the type-B carboxylesterase/lipase family.</text>
</comment>
<dbReference type="InterPro" id="IPR029058">
    <property type="entry name" value="AB_hydrolase_fold"/>
</dbReference>
<dbReference type="EMBL" id="CABPRV010000002">
    <property type="protein sequence ID" value="VVD84304.1"/>
    <property type="molecule type" value="Genomic_DNA"/>
</dbReference>
<organism evidence="5 6">
    <name type="scientific">Pandoraea capi</name>
    <dbReference type="NCBI Taxonomy" id="2508286"/>
    <lineage>
        <taxon>Bacteria</taxon>
        <taxon>Pseudomonadati</taxon>
        <taxon>Pseudomonadota</taxon>
        <taxon>Betaproteobacteria</taxon>
        <taxon>Burkholderiales</taxon>
        <taxon>Burkholderiaceae</taxon>
        <taxon>Pandoraea</taxon>
    </lineage>
</organism>
<dbReference type="InterPro" id="IPR050309">
    <property type="entry name" value="Type-B_Carboxylest/Lipase"/>
</dbReference>
<dbReference type="PANTHER" id="PTHR11559">
    <property type="entry name" value="CARBOXYLESTERASE"/>
    <property type="match status" value="1"/>
</dbReference>
<dbReference type="Proteomes" id="UP000366065">
    <property type="component" value="Unassembled WGS sequence"/>
</dbReference>
<dbReference type="InterPro" id="IPR002018">
    <property type="entry name" value="CarbesteraseB"/>
</dbReference>
<sequence length="492" mass="52650">MTSQLPNPPRAICDSGELAGATHHGVDAFFDIPYGTAQRFALPSAPQRWQGVRDATRPGPVFPQAPSRLSAVMGDTQGFSHQSEDAFTLNVWTPTSRTGANNALPVLVWIHGGGWLTGGAPLDWYHGDALARSARAVVVSVNYRLGALGNLYLPGQTPGSMALHDLIAALQWVGRNIGAFGGDASRITVCGQSAGAWYTAALASSPLSRDLFSQAILLSLPGSIAPQTPDDAESLGRQFCAMLNVPADLGTLRQLPTAALLDAQAGLARTNPVFADIPPTFLPTISDALPEDLIGTLAARGPALRLLIGTLPDEMGAFFSHDNRVKEANDADTLARYQACFGHHGAQRLALRRRRAPELRNYDHLNRAVSDAIFREPTQRLARGLSSAGGDCFVYEFRYASAMPDVGACHCFELPFLFGTFPAWAQAPMFSGLHLPQAMSVAADFQAAVLRFTETGDPNGDRLPSWPRYNGKAPIAMKFDQAPSTGTFTVDD</sequence>
<feature type="domain" description="Carboxylesterase type B" evidence="4">
    <location>
        <begin position="16"/>
        <end position="484"/>
    </location>
</feature>
<dbReference type="PRINTS" id="PR00878">
    <property type="entry name" value="CHOLNESTRASE"/>
</dbReference>
<evidence type="ECO:0000256" key="2">
    <source>
        <dbReference type="ARBA" id="ARBA00022801"/>
    </source>
</evidence>
<dbReference type="InterPro" id="IPR000997">
    <property type="entry name" value="Cholinesterase"/>
</dbReference>
<keyword evidence="6" id="KW-1185">Reference proteome</keyword>
<keyword evidence="2 3" id="KW-0378">Hydrolase</keyword>
<comment type="caution">
    <text evidence="5">The sequence shown here is derived from an EMBL/GenBank/DDBJ whole genome shotgun (WGS) entry which is preliminary data.</text>
</comment>
<proteinExistence type="inferred from homology"/>
<dbReference type="RefSeq" id="WP_150720466.1">
    <property type="nucleotide sequence ID" value="NZ_CABPRV010000002.1"/>
</dbReference>
<dbReference type="SUPFAM" id="SSF53474">
    <property type="entry name" value="alpha/beta-Hydrolases"/>
    <property type="match status" value="1"/>
</dbReference>
<protein>
    <recommendedName>
        <fullName evidence="3">Carboxylic ester hydrolase</fullName>
        <ecNumber evidence="3">3.1.1.-</ecNumber>
    </recommendedName>
</protein>
<evidence type="ECO:0000313" key="5">
    <source>
        <dbReference type="EMBL" id="VVD84304.1"/>
    </source>
</evidence>
<dbReference type="InterPro" id="IPR019826">
    <property type="entry name" value="Carboxylesterase_B_AS"/>
</dbReference>
<reference evidence="5 6" key="1">
    <citation type="submission" date="2019-08" db="EMBL/GenBank/DDBJ databases">
        <authorList>
            <person name="Peeters C."/>
        </authorList>
    </citation>
    <scope>NUCLEOTIDE SEQUENCE [LARGE SCALE GENOMIC DNA]</scope>
    <source>
        <strain evidence="5 6">LMG 20602</strain>
    </source>
</reference>
<accession>A0ABY6VU36</accession>
<evidence type="ECO:0000256" key="1">
    <source>
        <dbReference type="ARBA" id="ARBA00005964"/>
    </source>
</evidence>
<dbReference type="Gene3D" id="3.40.50.1820">
    <property type="entry name" value="alpha/beta hydrolase"/>
    <property type="match status" value="1"/>
</dbReference>
<dbReference type="GO" id="GO:0016787">
    <property type="term" value="F:hydrolase activity"/>
    <property type="evidence" value="ECO:0007669"/>
    <property type="project" value="UniProtKB-KW"/>
</dbReference>
<evidence type="ECO:0000259" key="4">
    <source>
        <dbReference type="Pfam" id="PF00135"/>
    </source>
</evidence>
<evidence type="ECO:0000256" key="3">
    <source>
        <dbReference type="RuleBase" id="RU361235"/>
    </source>
</evidence>
<dbReference type="Pfam" id="PF00135">
    <property type="entry name" value="COesterase"/>
    <property type="match status" value="1"/>
</dbReference>
<dbReference type="PROSITE" id="PS00122">
    <property type="entry name" value="CARBOXYLESTERASE_B_1"/>
    <property type="match status" value="1"/>
</dbReference>
<evidence type="ECO:0000313" key="6">
    <source>
        <dbReference type="Proteomes" id="UP000366065"/>
    </source>
</evidence>
<dbReference type="EC" id="3.1.1.-" evidence="3"/>